<dbReference type="Proteomes" id="UP000323142">
    <property type="component" value="Unassembled WGS sequence"/>
</dbReference>
<dbReference type="OrthoDB" id="8002257at2"/>
<dbReference type="RefSeq" id="WP_149816841.1">
    <property type="nucleotide sequence ID" value="NZ_VUOA01000019.1"/>
</dbReference>
<dbReference type="AlphaFoldDB" id="A0A5B2VEX8"/>
<evidence type="ECO:0000313" key="2">
    <source>
        <dbReference type="Proteomes" id="UP000323142"/>
    </source>
</evidence>
<gene>
    <name evidence="1" type="ORF">F0L46_09130</name>
</gene>
<evidence type="ECO:0000313" key="1">
    <source>
        <dbReference type="EMBL" id="KAA2237168.1"/>
    </source>
</evidence>
<name>A0A5B2VEX8_9HYPH</name>
<accession>A0A5B2VEX8</accession>
<keyword evidence="2" id="KW-1185">Reference proteome</keyword>
<comment type="caution">
    <text evidence="1">The sequence shown here is derived from an EMBL/GenBank/DDBJ whole genome shotgun (WGS) entry which is preliminary data.</text>
</comment>
<dbReference type="EMBL" id="VUOA01000019">
    <property type="protein sequence ID" value="KAA2237168.1"/>
    <property type="molecule type" value="Genomic_DNA"/>
</dbReference>
<reference evidence="1 2" key="1">
    <citation type="submission" date="2019-09" db="EMBL/GenBank/DDBJ databases">
        <title>Salinarimonas rosea gen. nov., sp. nov., a new member of the a-2 subgroup of the Proteobacteria.</title>
        <authorList>
            <person name="Liu J."/>
        </authorList>
    </citation>
    <scope>NUCLEOTIDE SEQUENCE [LARGE SCALE GENOMIC DNA]</scope>
    <source>
        <strain evidence="1 2">BN140002</strain>
    </source>
</reference>
<sequence length="60" mass="6098">MKVIIASAVAALVLGIGSALILNAVQEPAYEAFATTGARVGQPGENLVGQNWSGNPAPRH</sequence>
<proteinExistence type="predicted"/>
<organism evidence="1 2">
    <name type="scientific">Salinarimonas soli</name>
    <dbReference type="NCBI Taxonomy" id="1638099"/>
    <lineage>
        <taxon>Bacteria</taxon>
        <taxon>Pseudomonadati</taxon>
        <taxon>Pseudomonadota</taxon>
        <taxon>Alphaproteobacteria</taxon>
        <taxon>Hyphomicrobiales</taxon>
        <taxon>Salinarimonadaceae</taxon>
        <taxon>Salinarimonas</taxon>
    </lineage>
</organism>
<reference evidence="1 2" key="2">
    <citation type="submission" date="2019-09" db="EMBL/GenBank/DDBJ databases">
        <authorList>
            <person name="Jin C."/>
        </authorList>
    </citation>
    <scope>NUCLEOTIDE SEQUENCE [LARGE SCALE GENOMIC DNA]</scope>
    <source>
        <strain evidence="1 2">BN140002</strain>
    </source>
</reference>
<protein>
    <submittedName>
        <fullName evidence="1">Uncharacterized protein</fullName>
    </submittedName>
</protein>